<keyword evidence="3" id="KW-1185">Reference proteome</keyword>
<protein>
    <submittedName>
        <fullName evidence="2">Uncharacterized protein</fullName>
    </submittedName>
</protein>
<feature type="compositionally biased region" description="Polar residues" evidence="1">
    <location>
        <begin position="47"/>
        <end position="64"/>
    </location>
</feature>
<organism evidence="2 3">
    <name type="scientific">Streptomyces graminofaciens</name>
    <dbReference type="NCBI Taxonomy" id="68212"/>
    <lineage>
        <taxon>Bacteria</taxon>
        <taxon>Bacillati</taxon>
        <taxon>Actinomycetota</taxon>
        <taxon>Actinomycetes</taxon>
        <taxon>Kitasatosporales</taxon>
        <taxon>Streptomycetaceae</taxon>
        <taxon>Streptomyces</taxon>
    </lineage>
</organism>
<name>A0ABN5V7V6_9ACTN</name>
<dbReference type="Proteomes" id="UP001321542">
    <property type="component" value="Chromosome"/>
</dbReference>
<gene>
    <name evidence="2" type="ORF">SGFS_006740</name>
</gene>
<evidence type="ECO:0000313" key="3">
    <source>
        <dbReference type="Proteomes" id="UP001321542"/>
    </source>
</evidence>
<feature type="region of interest" description="Disordered" evidence="1">
    <location>
        <begin position="26"/>
        <end position="104"/>
    </location>
</feature>
<accession>A0ABN5V7V6</accession>
<evidence type="ECO:0000256" key="1">
    <source>
        <dbReference type="SAM" id="MobiDB-lite"/>
    </source>
</evidence>
<evidence type="ECO:0000313" key="2">
    <source>
        <dbReference type="EMBL" id="BBC29380.1"/>
    </source>
</evidence>
<reference evidence="2 3" key="1">
    <citation type="journal article" date="2010" name="ChemBioChem">
        <title>Cloning and characterization of the biosynthetic gene cluster of 16-membered macrolide antibiotic FD-891: involvement of a dual functional cytochrome P450 monooxygenase catalyzing epoxidation and hydroxylation.</title>
        <authorList>
            <person name="Kudo F."/>
            <person name="Motegi A."/>
            <person name="Mizoue K."/>
            <person name="Eguchi T."/>
        </authorList>
    </citation>
    <scope>NUCLEOTIDE SEQUENCE [LARGE SCALE GENOMIC DNA]</scope>
    <source>
        <strain evidence="2 3">A-8890</strain>
    </source>
</reference>
<reference evidence="2 3" key="2">
    <citation type="journal article" date="2023" name="ChemBioChem">
        <title>Acyltransferase Domain Exchange between Two Independent Type I Polyketide Synthases in the Same Producer Strain of Macrolide Antibiotics.</title>
        <authorList>
            <person name="Kudo F."/>
            <person name="Kishikawa K."/>
            <person name="Tsuboi K."/>
            <person name="Kido T."/>
            <person name="Usui T."/>
            <person name="Hashimoto J."/>
            <person name="Shin-Ya K."/>
            <person name="Miyanaga A."/>
            <person name="Eguchi T."/>
        </authorList>
    </citation>
    <scope>NUCLEOTIDE SEQUENCE [LARGE SCALE GENOMIC DNA]</scope>
    <source>
        <strain evidence="2 3">A-8890</strain>
    </source>
</reference>
<sequence length="104" mass="11304">MARRAAVDFADRAERLCAQLADFWGKPVRDLPRPRGRMPRVPATGGTPVNPSDTPNPPRRTSTCLPGGQKWNGPEGRHHPLPTAARREPLVAVRDGARGSHTSP</sequence>
<dbReference type="EMBL" id="AP018448">
    <property type="protein sequence ID" value="BBC29380.1"/>
    <property type="molecule type" value="Genomic_DNA"/>
</dbReference>
<proteinExistence type="predicted"/>